<keyword evidence="2 4" id="KW-0863">Zinc-finger</keyword>
<dbReference type="Proteomes" id="UP000562929">
    <property type="component" value="Unassembled WGS sequence"/>
</dbReference>
<keyword evidence="1" id="KW-0479">Metal-binding</keyword>
<dbReference type="EMBL" id="JAACLJ010000003">
    <property type="protein sequence ID" value="KAF4589094.1"/>
    <property type="molecule type" value="Genomic_DNA"/>
</dbReference>
<evidence type="ECO:0000256" key="4">
    <source>
        <dbReference type="PROSITE-ProRule" id="PRU00134"/>
    </source>
</evidence>
<protein>
    <submittedName>
        <fullName evidence="6">MYND domain-containing protein</fullName>
    </submittedName>
</protein>
<dbReference type="AlphaFoldDB" id="A0A8H4VDT3"/>
<dbReference type="Pfam" id="PF01753">
    <property type="entry name" value="zf-MYND"/>
    <property type="match status" value="1"/>
</dbReference>
<sequence length="241" mass="27432">MAPECKTCQKSPPQVSLKKCAKCSTTAYCSRDCQKTDWKAHKKICSKQAEGAQWTEEEDVTVDLSPPKGVERGVDRPFTRLEKGNWLHDRSERDVYRLLVDAYRLRVEDTYNLDGEIEAGSLYDGAPSGLLGFRRFLNHVERFPDLLPAWWNAQKRRQCEALGMNSSQWHDLRCAVEKSDIIEHYGDARFPMQLRMFAESVFGRTPGGTSGTAMRHLMMSMEQGAEGVVTTVDMSALMSRW</sequence>
<evidence type="ECO:0000259" key="5">
    <source>
        <dbReference type="PROSITE" id="PS50865"/>
    </source>
</evidence>
<evidence type="ECO:0000313" key="6">
    <source>
        <dbReference type="EMBL" id="KAF4589094.1"/>
    </source>
</evidence>
<feature type="domain" description="MYND-type" evidence="5">
    <location>
        <begin position="5"/>
        <end position="45"/>
    </location>
</feature>
<evidence type="ECO:0000256" key="3">
    <source>
        <dbReference type="ARBA" id="ARBA00022833"/>
    </source>
</evidence>
<dbReference type="OrthoDB" id="432970at2759"/>
<reference evidence="6 7" key="1">
    <citation type="journal article" date="2020" name="G3 (Bethesda)">
        <title>Genetic Underpinnings of Host Manipulation by Ophiocordyceps as Revealed by Comparative Transcriptomics.</title>
        <authorList>
            <person name="Will I."/>
            <person name="Das B."/>
            <person name="Trinh T."/>
            <person name="Brachmann A."/>
            <person name="Ohm R.A."/>
            <person name="de Bekker C."/>
        </authorList>
    </citation>
    <scope>NUCLEOTIDE SEQUENCE [LARGE SCALE GENOMIC DNA]</scope>
    <source>
        <strain evidence="6 7">EC05</strain>
    </source>
</reference>
<accession>A0A8H4VDT3</accession>
<keyword evidence="7" id="KW-1185">Reference proteome</keyword>
<dbReference type="PROSITE" id="PS50865">
    <property type="entry name" value="ZF_MYND_2"/>
    <property type="match status" value="1"/>
</dbReference>
<dbReference type="GO" id="GO:0008270">
    <property type="term" value="F:zinc ion binding"/>
    <property type="evidence" value="ECO:0007669"/>
    <property type="project" value="UniProtKB-KW"/>
</dbReference>
<dbReference type="InterPro" id="IPR002893">
    <property type="entry name" value="Znf_MYND"/>
</dbReference>
<comment type="caution">
    <text evidence="6">The sequence shown here is derived from an EMBL/GenBank/DDBJ whole genome shotgun (WGS) entry which is preliminary data.</text>
</comment>
<evidence type="ECO:0000256" key="2">
    <source>
        <dbReference type="ARBA" id="ARBA00022771"/>
    </source>
</evidence>
<gene>
    <name evidence="6" type="ORF">GQ602_002983</name>
</gene>
<proteinExistence type="predicted"/>
<dbReference type="PROSITE" id="PS01360">
    <property type="entry name" value="ZF_MYND_1"/>
    <property type="match status" value="1"/>
</dbReference>
<evidence type="ECO:0000313" key="7">
    <source>
        <dbReference type="Proteomes" id="UP000562929"/>
    </source>
</evidence>
<keyword evidence="3" id="KW-0862">Zinc</keyword>
<organism evidence="6 7">
    <name type="scientific">Ophiocordyceps camponoti-floridani</name>
    <dbReference type="NCBI Taxonomy" id="2030778"/>
    <lineage>
        <taxon>Eukaryota</taxon>
        <taxon>Fungi</taxon>
        <taxon>Dikarya</taxon>
        <taxon>Ascomycota</taxon>
        <taxon>Pezizomycotina</taxon>
        <taxon>Sordariomycetes</taxon>
        <taxon>Hypocreomycetidae</taxon>
        <taxon>Hypocreales</taxon>
        <taxon>Ophiocordycipitaceae</taxon>
        <taxon>Ophiocordyceps</taxon>
    </lineage>
</organism>
<evidence type="ECO:0000256" key="1">
    <source>
        <dbReference type="ARBA" id="ARBA00022723"/>
    </source>
</evidence>
<dbReference type="Gene3D" id="6.10.140.2220">
    <property type="match status" value="1"/>
</dbReference>
<dbReference type="SUPFAM" id="SSF144232">
    <property type="entry name" value="HIT/MYND zinc finger-like"/>
    <property type="match status" value="1"/>
</dbReference>
<name>A0A8H4VDT3_9HYPO</name>